<dbReference type="EMBL" id="CP020083">
    <property type="protein sequence ID" value="ASR52036.1"/>
    <property type="molecule type" value="Genomic_DNA"/>
</dbReference>
<accession>A0ABN5B5D5</accession>
<organism evidence="1 2">
    <name type="scientific">Blastomonas fulva</name>
    <dbReference type="NCBI Taxonomy" id="1550728"/>
    <lineage>
        <taxon>Bacteria</taxon>
        <taxon>Pseudomonadati</taxon>
        <taxon>Pseudomonadota</taxon>
        <taxon>Alphaproteobacteria</taxon>
        <taxon>Sphingomonadales</taxon>
        <taxon>Sphingomonadaceae</taxon>
        <taxon>Blastomonas</taxon>
    </lineage>
</organism>
<name>A0ABN5B5D5_9SPHN</name>
<evidence type="ECO:0000313" key="2">
    <source>
        <dbReference type="Proteomes" id="UP000258016"/>
    </source>
</evidence>
<dbReference type="InterPro" id="IPR038301">
    <property type="entry name" value="AraC-like_sf"/>
</dbReference>
<protein>
    <recommendedName>
        <fullName evidence="3">AraC family transcriptional regulator</fullName>
    </recommendedName>
</protein>
<evidence type="ECO:0008006" key="3">
    <source>
        <dbReference type="Google" id="ProtNLM"/>
    </source>
</evidence>
<keyword evidence="2" id="KW-1185">Reference proteome</keyword>
<gene>
    <name evidence="1" type="ORF">B5J99_11695</name>
</gene>
<dbReference type="Pfam" id="PF07323">
    <property type="entry name" value="DUF1465"/>
    <property type="match status" value="1"/>
</dbReference>
<reference evidence="1 2" key="1">
    <citation type="submission" date="2017-03" db="EMBL/GenBank/DDBJ databases">
        <title>Complete genome sequence of Blastomonas fulva degrading microcsystin LR.</title>
        <authorList>
            <person name="Lee H.-g."/>
            <person name="Jin L."/>
            <person name="oh H.-M."/>
        </authorList>
    </citation>
    <scope>NUCLEOTIDE SEQUENCE [LARGE SCALE GENOMIC DNA]</scope>
    <source>
        <strain evidence="1 2">T2</strain>
    </source>
</reference>
<dbReference type="RefSeq" id="WP_069049651.1">
    <property type="nucleotide sequence ID" value="NZ_CBDIRB010000001.1"/>
</dbReference>
<dbReference type="GeneID" id="303486234"/>
<dbReference type="InterPro" id="IPR010848">
    <property type="entry name" value="DUF1465"/>
</dbReference>
<proteinExistence type="predicted"/>
<dbReference type="Proteomes" id="UP000258016">
    <property type="component" value="Chromosome"/>
</dbReference>
<sequence>MSNHQFPFTVKLVESLYVEAMVLADEARSYFELTPEDQGLTRHDDIRIDMSCESLRVTTRLMHSIAWLLNQKAYFAGELSLHQLHSRSRSLGKCTSSDPFVVARLPQEAQRLVQETQHLLDRLVRLEKSLEAERLGFVEETALRPAVLQMQARLASELA</sequence>
<evidence type="ECO:0000313" key="1">
    <source>
        <dbReference type="EMBL" id="ASR52036.1"/>
    </source>
</evidence>
<dbReference type="Gene3D" id="1.10.8.930">
    <property type="entry name" value="Protein of unknown function DUF1465"/>
    <property type="match status" value="1"/>
</dbReference>